<gene>
    <name evidence="2" type="ORF">BDV30DRAFT_157043</name>
</gene>
<evidence type="ECO:0000313" key="3">
    <source>
        <dbReference type="Proteomes" id="UP000326289"/>
    </source>
</evidence>
<keyword evidence="1" id="KW-1133">Transmembrane helix</keyword>
<reference evidence="2 3" key="1">
    <citation type="submission" date="2019-04" db="EMBL/GenBank/DDBJ databases">
        <title>Fungal friends and foes A comparative genomics study of 23 Aspergillus species from section Flavi.</title>
        <authorList>
            <consortium name="DOE Joint Genome Institute"/>
            <person name="Kjaerbolling I."/>
            <person name="Vesth T.C."/>
            <person name="Frisvad J.C."/>
            <person name="Nybo J.L."/>
            <person name="Theobald S."/>
            <person name="Kildgaard S."/>
            <person name="Petersen T.I."/>
            <person name="Kuo A."/>
            <person name="Sato A."/>
            <person name="Lyhne E.K."/>
            <person name="Kogle M.E."/>
            <person name="Wiebenga A."/>
            <person name="Kun R.S."/>
            <person name="Lubbers R.J."/>
            <person name="Makela M.R."/>
            <person name="Barry K."/>
            <person name="Chovatia M."/>
            <person name="Clum A."/>
            <person name="Daum C."/>
            <person name="Haridas S."/>
            <person name="He G."/>
            <person name="LaButti K."/>
            <person name="Lipzen A."/>
            <person name="Mondo S."/>
            <person name="Pangilinan J."/>
            <person name="Riley R."/>
            <person name="Salamov A."/>
            <person name="Simmons B.A."/>
            <person name="Magnuson J.K."/>
            <person name="Henrissat B."/>
            <person name="Mortensen U.H."/>
            <person name="Larsen T.O."/>
            <person name="De vries R.P."/>
            <person name="Grigoriev I.V."/>
            <person name="Machida M."/>
            <person name="Baker S.E."/>
            <person name="Andersen M.R."/>
        </authorList>
    </citation>
    <scope>NUCLEOTIDE SEQUENCE [LARGE SCALE GENOMIC DNA]</scope>
    <source>
        <strain evidence="2 3">CBS 117635</strain>
    </source>
</reference>
<accession>A0A5N6JIR5</accession>
<proteinExistence type="predicted"/>
<protein>
    <submittedName>
        <fullName evidence="2">Uncharacterized protein</fullName>
    </submittedName>
</protein>
<dbReference type="AlphaFoldDB" id="A0A5N6JIR5"/>
<dbReference type="EMBL" id="ML732769">
    <property type="protein sequence ID" value="KAB8278239.1"/>
    <property type="molecule type" value="Genomic_DNA"/>
</dbReference>
<evidence type="ECO:0000313" key="2">
    <source>
        <dbReference type="EMBL" id="KAB8278239.1"/>
    </source>
</evidence>
<keyword evidence="1" id="KW-0812">Transmembrane</keyword>
<sequence>MADRIGIEWFYHDMNRRLAGQQKSGFSHLYTIWRGLLLCPIFFFYSLYSLASLFFDVCFKSIAWLFWISL</sequence>
<dbReference type="Proteomes" id="UP000326289">
    <property type="component" value="Unassembled WGS sequence"/>
</dbReference>
<feature type="transmembrane region" description="Helical" evidence="1">
    <location>
        <begin position="26"/>
        <end position="45"/>
    </location>
</feature>
<organism evidence="2 3">
    <name type="scientific">Aspergillus minisclerotigenes</name>
    <dbReference type="NCBI Taxonomy" id="656917"/>
    <lineage>
        <taxon>Eukaryota</taxon>
        <taxon>Fungi</taxon>
        <taxon>Dikarya</taxon>
        <taxon>Ascomycota</taxon>
        <taxon>Pezizomycotina</taxon>
        <taxon>Eurotiomycetes</taxon>
        <taxon>Eurotiomycetidae</taxon>
        <taxon>Eurotiales</taxon>
        <taxon>Aspergillaceae</taxon>
        <taxon>Aspergillus</taxon>
        <taxon>Aspergillus subgen. Circumdati</taxon>
    </lineage>
</organism>
<keyword evidence="3" id="KW-1185">Reference proteome</keyword>
<evidence type="ECO:0000256" key="1">
    <source>
        <dbReference type="SAM" id="Phobius"/>
    </source>
</evidence>
<keyword evidence="1" id="KW-0472">Membrane</keyword>
<name>A0A5N6JIR5_9EURO</name>